<dbReference type="InterPro" id="IPR010618">
    <property type="entry name" value="RPF"/>
</dbReference>
<feature type="compositionally biased region" description="Basic and acidic residues" evidence="4">
    <location>
        <begin position="25"/>
        <end position="46"/>
    </location>
</feature>
<proteinExistence type="inferred from homology"/>
<organism evidence="6 7">
    <name type="scientific">Actinomadura logoneensis</name>
    <dbReference type="NCBI Taxonomy" id="2293572"/>
    <lineage>
        <taxon>Bacteria</taxon>
        <taxon>Bacillati</taxon>
        <taxon>Actinomycetota</taxon>
        <taxon>Actinomycetes</taxon>
        <taxon>Streptosporangiales</taxon>
        <taxon>Thermomonosporaceae</taxon>
        <taxon>Actinomadura</taxon>
    </lineage>
</organism>
<dbReference type="SUPFAM" id="SSF53955">
    <property type="entry name" value="Lysozyme-like"/>
    <property type="match status" value="1"/>
</dbReference>
<dbReference type="Pfam" id="PF06737">
    <property type="entry name" value="Transglycosylas"/>
    <property type="match status" value="1"/>
</dbReference>
<accession>A0A372JLS8</accession>
<keyword evidence="2" id="KW-0732">Signal</keyword>
<comment type="caution">
    <text evidence="6">The sequence shown here is derived from an EMBL/GenBank/DDBJ whole genome shotgun (WGS) entry which is preliminary data.</text>
</comment>
<keyword evidence="3" id="KW-0378">Hydrolase</keyword>
<evidence type="ECO:0000259" key="5">
    <source>
        <dbReference type="SMART" id="SM01208"/>
    </source>
</evidence>
<dbReference type="Proteomes" id="UP000261811">
    <property type="component" value="Unassembled WGS sequence"/>
</dbReference>
<feature type="compositionally biased region" description="Basic residues" evidence="4">
    <location>
        <begin position="15"/>
        <end position="24"/>
    </location>
</feature>
<dbReference type="OrthoDB" id="1404170at2"/>
<feature type="domain" description="G5" evidence="5">
    <location>
        <begin position="154"/>
        <end position="231"/>
    </location>
</feature>
<dbReference type="InterPro" id="IPR011098">
    <property type="entry name" value="G5_dom"/>
</dbReference>
<sequence>MVASGAAVALGSRPSGRHPPRPCRTHLDVVRARRPPERPSRPPEEILVRPHPSLVVPLAAVALFAAACGGGGGGGAKAAPQSGKAGAAGDNAASPSGPPPKKVVIMVDTARTEVMTTGQTVQQVLDQAHITLGRYDLVKPVKSAAPADTIKVTRLLSELRTTTVKTDPPTVKRKVSSLPPFSQKELRKGKPEIRIVQTAWVKRKGKKVKAVIFQRLKQKAVPRILGVGPESGAGGDVARLNWAGLAKCESGGNPRAVNPAGYYGLYQFSIPSWASVGGSGKPSDAPAAEQTYRAQLLYKRVGGRWQGQWPNCGRFLFS</sequence>
<feature type="region of interest" description="Disordered" evidence="4">
    <location>
        <begin position="1"/>
        <end position="46"/>
    </location>
</feature>
<reference evidence="6 7" key="1">
    <citation type="submission" date="2018-08" db="EMBL/GenBank/DDBJ databases">
        <title>Actinomadura jelena sp. nov., a novel Actinomycete isolated from soil in Chad.</title>
        <authorList>
            <person name="Shi L."/>
        </authorList>
    </citation>
    <scope>NUCLEOTIDE SEQUENCE [LARGE SCALE GENOMIC DNA]</scope>
    <source>
        <strain evidence="6 7">NEAU-G17</strain>
    </source>
</reference>
<gene>
    <name evidence="6" type="ORF">DZF91_15255</name>
</gene>
<evidence type="ECO:0000256" key="2">
    <source>
        <dbReference type="ARBA" id="ARBA00022729"/>
    </source>
</evidence>
<comment type="similarity">
    <text evidence="1">Belongs to the transglycosylase family. Rpf subfamily.</text>
</comment>
<dbReference type="InterPro" id="IPR007137">
    <property type="entry name" value="DUF348"/>
</dbReference>
<evidence type="ECO:0000313" key="6">
    <source>
        <dbReference type="EMBL" id="RFU40794.1"/>
    </source>
</evidence>
<evidence type="ECO:0000313" key="7">
    <source>
        <dbReference type="Proteomes" id="UP000261811"/>
    </source>
</evidence>
<dbReference type="InterPro" id="IPR023346">
    <property type="entry name" value="Lysozyme-like_dom_sf"/>
</dbReference>
<feature type="compositionally biased region" description="Low complexity" evidence="4">
    <location>
        <begin position="77"/>
        <end position="89"/>
    </location>
</feature>
<dbReference type="EMBL" id="QURH01000257">
    <property type="protein sequence ID" value="RFU40794.1"/>
    <property type="molecule type" value="Genomic_DNA"/>
</dbReference>
<protein>
    <submittedName>
        <fullName evidence="6">DUF348 domain-containing protein</fullName>
    </submittedName>
</protein>
<dbReference type="Gene3D" id="1.10.530.10">
    <property type="match status" value="1"/>
</dbReference>
<dbReference type="GO" id="GO:0016787">
    <property type="term" value="F:hydrolase activity"/>
    <property type="evidence" value="ECO:0007669"/>
    <property type="project" value="UniProtKB-KW"/>
</dbReference>
<feature type="region of interest" description="Disordered" evidence="4">
    <location>
        <begin position="72"/>
        <end position="101"/>
    </location>
</feature>
<evidence type="ECO:0000256" key="3">
    <source>
        <dbReference type="ARBA" id="ARBA00022801"/>
    </source>
</evidence>
<dbReference type="CDD" id="cd13925">
    <property type="entry name" value="RPF"/>
    <property type="match status" value="1"/>
</dbReference>
<name>A0A372JLS8_9ACTN</name>
<evidence type="ECO:0000256" key="1">
    <source>
        <dbReference type="ARBA" id="ARBA00010830"/>
    </source>
</evidence>
<dbReference type="AlphaFoldDB" id="A0A372JLS8"/>
<evidence type="ECO:0000256" key="4">
    <source>
        <dbReference type="SAM" id="MobiDB-lite"/>
    </source>
</evidence>
<dbReference type="SMART" id="SM01208">
    <property type="entry name" value="G5"/>
    <property type="match status" value="1"/>
</dbReference>
<keyword evidence="7" id="KW-1185">Reference proteome</keyword>
<dbReference type="Pfam" id="PF03990">
    <property type="entry name" value="DUF348"/>
    <property type="match status" value="1"/>
</dbReference>